<evidence type="ECO:0000313" key="1">
    <source>
        <dbReference type="EMBL" id="GAF75862.1"/>
    </source>
</evidence>
<gene>
    <name evidence="1" type="ORF">S01H1_05746</name>
</gene>
<organism evidence="1">
    <name type="scientific">marine sediment metagenome</name>
    <dbReference type="NCBI Taxonomy" id="412755"/>
    <lineage>
        <taxon>unclassified sequences</taxon>
        <taxon>metagenomes</taxon>
        <taxon>ecological metagenomes</taxon>
    </lineage>
</organism>
<dbReference type="InterPro" id="IPR043148">
    <property type="entry name" value="TagF_C"/>
</dbReference>
<evidence type="ECO:0008006" key="2">
    <source>
        <dbReference type="Google" id="ProtNLM"/>
    </source>
</evidence>
<dbReference type="EMBL" id="BARS01002988">
    <property type="protein sequence ID" value="GAF75862.1"/>
    <property type="molecule type" value="Genomic_DNA"/>
</dbReference>
<comment type="caution">
    <text evidence="1">The sequence shown here is derived from an EMBL/GenBank/DDBJ whole genome shotgun (WGS) entry which is preliminary data.</text>
</comment>
<dbReference type="AlphaFoldDB" id="X0SIX8"/>
<protein>
    <recommendedName>
        <fullName evidence="2">UDP-N-acetylglucosamine 2-epimerase domain-containing protein</fullName>
    </recommendedName>
</protein>
<dbReference type="Gene3D" id="3.40.50.12580">
    <property type="match status" value="1"/>
</dbReference>
<name>X0SIX8_9ZZZZ</name>
<accession>X0SIX8</accession>
<proteinExistence type="predicted"/>
<sequence length="238" mass="27831">MRDADYQIVFSKRNYDIFLREGVSAEKLYILSHPLARNTREFFERVYLNKFKKYKENTKIVSLMLPGGTEIGFRKNDYSLISIEEREKNWIETIKLIKKILLGWKIYIKPHPNTKNINKIKGSLETISKNIKVVNPQEPADKYIVIADVIIELPLSVSTVLFTASLQCPEKPILSLGFLHEFLGDYYKDFEGIEYIDDKEKLINILKLIRDDKYQKKPKVKLGSEGFSNIIELLEYLC</sequence>
<dbReference type="SUPFAM" id="SSF53756">
    <property type="entry name" value="UDP-Glycosyltransferase/glycogen phosphorylase"/>
    <property type="match status" value="1"/>
</dbReference>
<reference evidence="1" key="1">
    <citation type="journal article" date="2014" name="Front. Microbiol.">
        <title>High frequency of phylogenetically diverse reductive dehalogenase-homologous genes in deep subseafloor sedimentary metagenomes.</title>
        <authorList>
            <person name="Kawai M."/>
            <person name="Futagami T."/>
            <person name="Toyoda A."/>
            <person name="Takaki Y."/>
            <person name="Nishi S."/>
            <person name="Hori S."/>
            <person name="Arai W."/>
            <person name="Tsubouchi T."/>
            <person name="Morono Y."/>
            <person name="Uchiyama I."/>
            <person name="Ito T."/>
            <person name="Fujiyama A."/>
            <person name="Inagaki F."/>
            <person name="Takami H."/>
        </authorList>
    </citation>
    <scope>NUCLEOTIDE SEQUENCE</scope>
    <source>
        <strain evidence="1">Expedition CK06-06</strain>
    </source>
</reference>